<dbReference type="InterPro" id="IPR026590">
    <property type="entry name" value="Ssirtuin_cat_dom"/>
</dbReference>
<evidence type="ECO:0000256" key="1">
    <source>
        <dbReference type="ARBA" id="ARBA00022679"/>
    </source>
</evidence>
<accession>A0A8E0VNU6</accession>
<name>A0A8E0VNU6_9TREM</name>
<feature type="region of interest" description="Disordered" evidence="4">
    <location>
        <begin position="356"/>
        <end position="382"/>
    </location>
</feature>
<evidence type="ECO:0000313" key="6">
    <source>
        <dbReference type="EMBL" id="KAA0198392.1"/>
    </source>
</evidence>
<dbReference type="PANTHER" id="PTHR11085">
    <property type="entry name" value="NAD-DEPENDENT PROTEIN DEACYLASE SIRTUIN-5, MITOCHONDRIAL-RELATED"/>
    <property type="match status" value="1"/>
</dbReference>
<dbReference type="InterPro" id="IPR050134">
    <property type="entry name" value="NAD-dep_sirtuin_deacylases"/>
</dbReference>
<organism evidence="6 7">
    <name type="scientific">Fasciolopsis buskii</name>
    <dbReference type="NCBI Taxonomy" id="27845"/>
    <lineage>
        <taxon>Eukaryota</taxon>
        <taxon>Metazoa</taxon>
        <taxon>Spiralia</taxon>
        <taxon>Lophotrochozoa</taxon>
        <taxon>Platyhelminthes</taxon>
        <taxon>Trematoda</taxon>
        <taxon>Digenea</taxon>
        <taxon>Plagiorchiida</taxon>
        <taxon>Echinostomata</taxon>
        <taxon>Echinostomatoidea</taxon>
        <taxon>Fasciolidae</taxon>
        <taxon>Fasciolopsis</taxon>
    </lineage>
</organism>
<comment type="caution">
    <text evidence="6">The sequence shown here is derived from an EMBL/GenBank/DDBJ whole genome shotgun (WGS) entry which is preliminary data.</text>
</comment>
<dbReference type="InterPro" id="IPR029035">
    <property type="entry name" value="DHS-like_NAD/FAD-binding_dom"/>
</dbReference>
<feature type="binding site" evidence="3">
    <location>
        <position position="171"/>
    </location>
    <ligand>
        <name>Zn(2+)</name>
        <dbReference type="ChEBI" id="CHEBI:29105"/>
    </ligand>
</feature>
<proteinExistence type="predicted"/>
<feature type="binding site" evidence="3">
    <location>
        <position position="150"/>
    </location>
    <ligand>
        <name>Zn(2+)</name>
        <dbReference type="ChEBI" id="CHEBI:29105"/>
    </ligand>
</feature>
<dbReference type="Pfam" id="PF02146">
    <property type="entry name" value="SIR2"/>
    <property type="match status" value="1"/>
</dbReference>
<dbReference type="GO" id="GO:0017136">
    <property type="term" value="F:histone deacetylase activity, NAD-dependent"/>
    <property type="evidence" value="ECO:0007669"/>
    <property type="project" value="TreeGrafter"/>
</dbReference>
<dbReference type="PANTHER" id="PTHR11085:SF7">
    <property type="entry name" value="NAD-DEPENDENT PROTEIN DEACETYLASE"/>
    <property type="match status" value="1"/>
</dbReference>
<dbReference type="Proteomes" id="UP000728185">
    <property type="component" value="Unassembled WGS sequence"/>
</dbReference>
<dbReference type="GO" id="GO:0005634">
    <property type="term" value="C:nucleus"/>
    <property type="evidence" value="ECO:0007669"/>
    <property type="project" value="TreeGrafter"/>
</dbReference>
<keyword evidence="3" id="KW-0862">Zinc</keyword>
<evidence type="ECO:0000256" key="2">
    <source>
        <dbReference type="ARBA" id="ARBA00023027"/>
    </source>
</evidence>
<dbReference type="OrthoDB" id="420264at2759"/>
<sequence length="466" mass="51792">MSSQSDSSSSQDGVIARVVEYMKQKDVKRIIVLAGAGISTASGIPDFRTPGSGLYDSLVRFDLPWPEAIFDLEYFCSNPKPFYAMAKELYPNGHYRPNLVHYFIRLLHEKSRLLRIYTQNIDSLERMAGIPEEKLIEAHGTFLTSTCTVCREKSPQNLVENAINHGVVAKCTKCNNVVKPDIVFFGENLPERFWQHRSDMMQTDLVFVMGTSLEVHPFADVADLVSKDVPRVLFNRDLVGTFRLGVRPLDLVVLGELTQSVEKLAAALDWKSDLDELIEKYEKKPISNGPTHSKTANGKQFYNNASERRYSTSPTPQLIVRLSSLSISPNAIGRNKLPNHETRSKPIHTAVSQLTHIRSGSLQGSREKQSATRPPEICKTESSCPLSVTADSLKIKKPHVPLCYQAKSLSSGALKPVPRNALTVLRAYLYSDSDSESTGSSHSFLNSHVSPENCSAAFNGRPLRAD</sequence>
<dbReference type="AlphaFoldDB" id="A0A8E0VNU6"/>
<dbReference type="EMBL" id="LUCM01001767">
    <property type="protein sequence ID" value="KAA0198392.1"/>
    <property type="molecule type" value="Genomic_DNA"/>
</dbReference>
<dbReference type="InterPro" id="IPR003000">
    <property type="entry name" value="Sirtuin"/>
</dbReference>
<feature type="domain" description="Deacetylase sirtuin-type" evidence="5">
    <location>
        <begin position="8"/>
        <end position="271"/>
    </location>
</feature>
<keyword evidence="7" id="KW-1185">Reference proteome</keyword>
<evidence type="ECO:0000313" key="7">
    <source>
        <dbReference type="Proteomes" id="UP000728185"/>
    </source>
</evidence>
<evidence type="ECO:0000259" key="5">
    <source>
        <dbReference type="PROSITE" id="PS50305"/>
    </source>
</evidence>
<dbReference type="GO" id="GO:0070403">
    <property type="term" value="F:NAD+ binding"/>
    <property type="evidence" value="ECO:0007669"/>
    <property type="project" value="InterPro"/>
</dbReference>
<feature type="binding site" evidence="3">
    <location>
        <position position="147"/>
    </location>
    <ligand>
        <name>Zn(2+)</name>
        <dbReference type="ChEBI" id="CHEBI:29105"/>
    </ligand>
</feature>
<dbReference type="PROSITE" id="PS50305">
    <property type="entry name" value="SIRTUIN"/>
    <property type="match status" value="1"/>
</dbReference>
<gene>
    <name evidence="6" type="ORF">FBUS_11110</name>
</gene>
<dbReference type="InterPro" id="IPR026591">
    <property type="entry name" value="Sirtuin_cat_small_dom_sf"/>
</dbReference>
<dbReference type="Gene3D" id="3.40.50.1220">
    <property type="entry name" value="TPP-binding domain"/>
    <property type="match status" value="1"/>
</dbReference>
<keyword evidence="2" id="KW-0520">NAD</keyword>
<dbReference type="Gene3D" id="3.30.1600.10">
    <property type="entry name" value="SIR2/SIRT2 'Small Domain"/>
    <property type="match status" value="1"/>
</dbReference>
<keyword evidence="3" id="KW-0479">Metal-binding</keyword>
<evidence type="ECO:0000256" key="4">
    <source>
        <dbReference type="SAM" id="MobiDB-lite"/>
    </source>
</evidence>
<dbReference type="SUPFAM" id="SSF52467">
    <property type="entry name" value="DHS-like NAD/FAD-binding domain"/>
    <property type="match status" value="1"/>
</dbReference>
<reference evidence="6" key="1">
    <citation type="submission" date="2019-05" db="EMBL/GenBank/DDBJ databases">
        <title>Annotation for the trematode Fasciolopsis buski.</title>
        <authorList>
            <person name="Choi Y.-J."/>
        </authorList>
    </citation>
    <scope>NUCLEOTIDE SEQUENCE</scope>
    <source>
        <strain evidence="6">HT</strain>
        <tissue evidence="6">Whole worm</tissue>
    </source>
</reference>
<dbReference type="GO" id="GO:0046872">
    <property type="term" value="F:metal ion binding"/>
    <property type="evidence" value="ECO:0007669"/>
    <property type="project" value="UniProtKB-KW"/>
</dbReference>
<evidence type="ECO:0000256" key="3">
    <source>
        <dbReference type="PROSITE-ProRule" id="PRU00236"/>
    </source>
</evidence>
<feature type="binding site" evidence="3">
    <location>
        <position position="174"/>
    </location>
    <ligand>
        <name>Zn(2+)</name>
        <dbReference type="ChEBI" id="CHEBI:29105"/>
    </ligand>
</feature>
<feature type="active site" description="Proton acceptor" evidence="3">
    <location>
        <position position="139"/>
    </location>
</feature>
<protein>
    <submittedName>
        <fullName evidence="6">Mitochondrial NAD-dependent protein deacetylase sirtuin-3</fullName>
    </submittedName>
</protein>
<keyword evidence="1" id="KW-0808">Transferase</keyword>